<feature type="chain" id="PRO_5032903883" description="Ig-like domain-containing protein" evidence="2">
    <location>
        <begin position="33"/>
        <end position="335"/>
    </location>
</feature>
<keyword evidence="1" id="KW-0393">Immunoglobulin domain</keyword>
<dbReference type="Pfam" id="PF07686">
    <property type="entry name" value="V-set"/>
    <property type="match status" value="1"/>
</dbReference>
<dbReference type="InterPro" id="IPR036179">
    <property type="entry name" value="Ig-like_dom_sf"/>
</dbReference>
<proteinExistence type="predicted"/>
<dbReference type="PANTHER" id="PTHR23411">
    <property type="entry name" value="TAPASIN"/>
    <property type="match status" value="1"/>
</dbReference>
<evidence type="ECO:0000256" key="2">
    <source>
        <dbReference type="SAM" id="SignalP"/>
    </source>
</evidence>
<keyword evidence="2" id="KW-0732">Signal</keyword>
<dbReference type="Pfam" id="PF07654">
    <property type="entry name" value="C1-set"/>
    <property type="match status" value="1"/>
</dbReference>
<accession>A0A834E5W8</accession>
<evidence type="ECO:0000259" key="3">
    <source>
        <dbReference type="PROSITE" id="PS50835"/>
    </source>
</evidence>
<sequence length="335" mass="36785">MALDAEAAAARTLCGFVRTLLVLVLELPALIAESLRVEMAGKTQTVLLNHNAIISCKVLGSSPLNIKNVGVIWSRKNPVDGTDVTVFEFYGDHREAFRSGASVSLQGLVKGDASLQLPEVQLSEAGEYRCKVVNTPDRGQGTVLLKVVACPVSSLSVEEANQRLLCEASGFYPKNINITWCKWSQENSQCVNISENVTTNAAIANEDNTFNVTSSLKLKRSLEHNATYQCRVEHVFLCTPWRRNITMPDNGSEPKGDSWNPLWIFAPCLAVPVLLIVPWKRFCWPGAVDRRGHFTKIVSEEETPKAFIHHRPGFSGGMSDGPSHPPRAISLSFAV</sequence>
<dbReference type="InterPro" id="IPR013106">
    <property type="entry name" value="Ig_V-set"/>
</dbReference>
<feature type="domain" description="Ig-like" evidence="3">
    <location>
        <begin position="118"/>
        <end position="246"/>
    </location>
</feature>
<dbReference type="SMART" id="SM00406">
    <property type="entry name" value="IGv"/>
    <property type="match status" value="1"/>
</dbReference>
<comment type="caution">
    <text evidence="4">The sequence shown here is derived from an EMBL/GenBank/DDBJ whole genome shotgun (WGS) entry which is preliminary data.</text>
</comment>
<reference evidence="4 5" key="1">
    <citation type="journal article" date="2020" name="Nature">
        <title>Six reference-quality genomes reveal evolution of bat adaptations.</title>
        <authorList>
            <person name="Jebb D."/>
            <person name="Huang Z."/>
            <person name="Pippel M."/>
            <person name="Hughes G.M."/>
            <person name="Lavrichenko K."/>
            <person name="Devanna P."/>
            <person name="Winkler S."/>
            <person name="Jermiin L.S."/>
            <person name="Skirmuntt E.C."/>
            <person name="Katzourakis A."/>
            <person name="Burkitt-Gray L."/>
            <person name="Ray D.A."/>
            <person name="Sullivan K.A.M."/>
            <person name="Roscito J.G."/>
            <person name="Kirilenko B.M."/>
            <person name="Davalos L.M."/>
            <person name="Corthals A.P."/>
            <person name="Power M.L."/>
            <person name="Jones G."/>
            <person name="Ransome R.D."/>
            <person name="Dechmann D.K.N."/>
            <person name="Locatelli A.G."/>
            <person name="Puechmaille S.J."/>
            <person name="Fedrigo O."/>
            <person name="Jarvis E.D."/>
            <person name="Hiller M."/>
            <person name="Vernes S.C."/>
            <person name="Myers E.W."/>
            <person name="Teeling E.C."/>
        </authorList>
    </citation>
    <scope>NUCLEOTIDE SEQUENCE [LARGE SCALE GENOMIC DNA]</scope>
    <source>
        <strain evidence="4">Bat1K_MPI-CBG_1</strain>
    </source>
</reference>
<dbReference type="SUPFAM" id="SSF48726">
    <property type="entry name" value="Immunoglobulin"/>
    <property type="match status" value="2"/>
</dbReference>
<evidence type="ECO:0000313" key="5">
    <source>
        <dbReference type="Proteomes" id="UP000664940"/>
    </source>
</evidence>
<name>A0A834E5W8_9CHIR</name>
<organism evidence="4 5">
    <name type="scientific">Phyllostomus discolor</name>
    <name type="common">pale spear-nosed bat</name>
    <dbReference type="NCBI Taxonomy" id="89673"/>
    <lineage>
        <taxon>Eukaryota</taxon>
        <taxon>Metazoa</taxon>
        <taxon>Chordata</taxon>
        <taxon>Craniata</taxon>
        <taxon>Vertebrata</taxon>
        <taxon>Euteleostomi</taxon>
        <taxon>Mammalia</taxon>
        <taxon>Eutheria</taxon>
        <taxon>Laurasiatheria</taxon>
        <taxon>Chiroptera</taxon>
        <taxon>Yangochiroptera</taxon>
        <taxon>Phyllostomidae</taxon>
        <taxon>Phyllostominae</taxon>
        <taxon>Phyllostomus</taxon>
    </lineage>
</organism>
<dbReference type="CDD" id="cd00098">
    <property type="entry name" value="IgC1"/>
    <property type="match status" value="1"/>
</dbReference>
<protein>
    <recommendedName>
        <fullName evidence="3">Ig-like domain-containing protein</fullName>
    </recommendedName>
</protein>
<dbReference type="InterPro" id="IPR007110">
    <property type="entry name" value="Ig-like_dom"/>
</dbReference>
<dbReference type="PROSITE" id="PS50835">
    <property type="entry name" value="IG_LIKE"/>
    <property type="match status" value="1"/>
</dbReference>
<dbReference type="InterPro" id="IPR013783">
    <property type="entry name" value="Ig-like_fold"/>
</dbReference>
<evidence type="ECO:0000313" key="4">
    <source>
        <dbReference type="EMBL" id="KAF6105071.1"/>
    </source>
</evidence>
<dbReference type="SMART" id="SM00409">
    <property type="entry name" value="IG"/>
    <property type="match status" value="2"/>
</dbReference>
<dbReference type="Gene3D" id="2.60.40.10">
    <property type="entry name" value="Immunoglobulins"/>
    <property type="match status" value="2"/>
</dbReference>
<dbReference type="SMART" id="SM00407">
    <property type="entry name" value="IGc1"/>
    <property type="match status" value="1"/>
</dbReference>
<dbReference type="InterPro" id="IPR003599">
    <property type="entry name" value="Ig_sub"/>
</dbReference>
<dbReference type="AlphaFoldDB" id="A0A834E5W8"/>
<dbReference type="InterPro" id="IPR003597">
    <property type="entry name" value="Ig_C1-set"/>
</dbReference>
<dbReference type="EMBL" id="JABVXQ010000006">
    <property type="protein sequence ID" value="KAF6105071.1"/>
    <property type="molecule type" value="Genomic_DNA"/>
</dbReference>
<dbReference type="Proteomes" id="UP000664940">
    <property type="component" value="Unassembled WGS sequence"/>
</dbReference>
<feature type="signal peptide" evidence="2">
    <location>
        <begin position="1"/>
        <end position="32"/>
    </location>
</feature>
<gene>
    <name evidence="4" type="ORF">HJG60_013637</name>
</gene>
<evidence type="ECO:0000256" key="1">
    <source>
        <dbReference type="ARBA" id="ARBA00023319"/>
    </source>
</evidence>
<dbReference type="InterPro" id="IPR050380">
    <property type="entry name" value="Immune_Resp_Modulators"/>
</dbReference>